<dbReference type="GO" id="GO:0005762">
    <property type="term" value="C:mitochondrial large ribosomal subunit"/>
    <property type="evidence" value="ECO:0007669"/>
    <property type="project" value="TreeGrafter"/>
</dbReference>
<evidence type="ECO:0000259" key="8">
    <source>
        <dbReference type="SMART" id="SM01383"/>
    </source>
</evidence>
<proteinExistence type="inferred from homology"/>
<dbReference type="InterPro" id="IPR022666">
    <property type="entry name" value="Ribosomal_uL2_RNA-bd_dom"/>
</dbReference>
<evidence type="ECO:0000256" key="2">
    <source>
        <dbReference type="ARBA" id="ARBA00005636"/>
    </source>
</evidence>
<evidence type="ECO:0000313" key="9">
    <source>
        <dbReference type="EMBL" id="KAK4551321.1"/>
    </source>
</evidence>
<feature type="region of interest" description="Disordered" evidence="7">
    <location>
        <begin position="1"/>
        <end position="28"/>
    </location>
</feature>
<dbReference type="Gene3D" id="2.40.50.140">
    <property type="entry name" value="Nucleic acid-binding proteins"/>
    <property type="match status" value="1"/>
</dbReference>
<dbReference type="PANTHER" id="PTHR13691:SF44">
    <property type="entry name" value="LARGE RIBOSOMAL SUBUNIT PROTEIN UL2MZ-RELATED"/>
    <property type="match status" value="1"/>
</dbReference>
<comment type="subcellular location">
    <subcellularLocation>
        <location evidence="1">Mitochondrion</location>
    </subcellularLocation>
</comment>
<keyword evidence="10" id="KW-1185">Reference proteome</keyword>
<evidence type="ECO:0000256" key="4">
    <source>
        <dbReference type="ARBA" id="ARBA00023128"/>
    </source>
</evidence>
<feature type="region of interest" description="Disordered" evidence="7">
    <location>
        <begin position="260"/>
        <end position="289"/>
    </location>
</feature>
<dbReference type="InterPro" id="IPR012340">
    <property type="entry name" value="NA-bd_OB-fold"/>
</dbReference>
<dbReference type="GO" id="GO:0032543">
    <property type="term" value="P:mitochondrial translation"/>
    <property type="evidence" value="ECO:0007669"/>
    <property type="project" value="TreeGrafter"/>
</dbReference>
<reference evidence="9 10" key="1">
    <citation type="journal article" date="2023" name="G3 (Bethesda)">
        <title>A haplotype-resolved chromosome-scale genome for Quercus rubra L. provides insights into the genetics of adaptive traits for red oak species.</title>
        <authorList>
            <person name="Kapoor B."/>
            <person name="Jenkins J."/>
            <person name="Schmutz J."/>
            <person name="Zhebentyayeva T."/>
            <person name="Kuelheim C."/>
            <person name="Coggeshall M."/>
            <person name="Heim C."/>
            <person name="Lasky J.R."/>
            <person name="Leites L."/>
            <person name="Islam-Faridi N."/>
            <person name="Romero-Severson J."/>
            <person name="DeLeo V.L."/>
            <person name="Lucas S.M."/>
            <person name="Lazic D."/>
            <person name="Gailing O."/>
            <person name="Carlson J."/>
            <person name="Staton M."/>
        </authorList>
    </citation>
    <scope>NUCLEOTIDE SEQUENCE [LARGE SCALE GENOMIC DNA]</scope>
    <source>
        <strain evidence="9">Pseudo-F2</strain>
    </source>
</reference>
<protein>
    <recommendedName>
        <fullName evidence="6">60S ribosomal protein L2, mitochondrial</fullName>
    </recommendedName>
</protein>
<dbReference type="PANTHER" id="PTHR13691">
    <property type="entry name" value="RIBOSOMAL PROTEIN L2"/>
    <property type="match status" value="1"/>
</dbReference>
<dbReference type="EMBL" id="JAXUIC010000078">
    <property type="protein sequence ID" value="KAK4551321.1"/>
    <property type="molecule type" value="Genomic_DNA"/>
</dbReference>
<keyword evidence="5" id="KW-0687">Ribonucleoprotein</keyword>
<organism evidence="9 10">
    <name type="scientific">Quercus rubra</name>
    <name type="common">Northern red oak</name>
    <name type="synonym">Quercus borealis</name>
    <dbReference type="NCBI Taxonomy" id="3512"/>
    <lineage>
        <taxon>Eukaryota</taxon>
        <taxon>Viridiplantae</taxon>
        <taxon>Streptophyta</taxon>
        <taxon>Embryophyta</taxon>
        <taxon>Tracheophyta</taxon>
        <taxon>Spermatophyta</taxon>
        <taxon>Magnoliopsida</taxon>
        <taxon>eudicotyledons</taxon>
        <taxon>Gunneridae</taxon>
        <taxon>Pentapetalae</taxon>
        <taxon>rosids</taxon>
        <taxon>fabids</taxon>
        <taxon>Fagales</taxon>
        <taxon>Fagaceae</taxon>
        <taxon>Quercus</taxon>
    </lineage>
</organism>
<dbReference type="AlphaFoldDB" id="A0AAN7I6F9"/>
<evidence type="ECO:0000256" key="6">
    <source>
        <dbReference type="ARBA" id="ARBA00078513"/>
    </source>
</evidence>
<feature type="compositionally biased region" description="Polar residues" evidence="7">
    <location>
        <begin position="13"/>
        <end position="28"/>
    </location>
</feature>
<name>A0AAN7I6F9_QUERU</name>
<dbReference type="SMART" id="SM01383">
    <property type="entry name" value="Ribosomal_L2"/>
    <property type="match status" value="1"/>
</dbReference>
<dbReference type="SUPFAM" id="SSF50249">
    <property type="entry name" value="Nucleic acid-binding proteins"/>
    <property type="match status" value="1"/>
</dbReference>
<dbReference type="GO" id="GO:0003735">
    <property type="term" value="F:structural constituent of ribosome"/>
    <property type="evidence" value="ECO:0007669"/>
    <property type="project" value="InterPro"/>
</dbReference>
<evidence type="ECO:0000256" key="3">
    <source>
        <dbReference type="ARBA" id="ARBA00022980"/>
    </source>
</evidence>
<dbReference type="Pfam" id="PF00181">
    <property type="entry name" value="Ribosomal_L2_N"/>
    <property type="match status" value="1"/>
</dbReference>
<evidence type="ECO:0000256" key="7">
    <source>
        <dbReference type="SAM" id="MobiDB-lite"/>
    </source>
</evidence>
<keyword evidence="3" id="KW-0689">Ribosomal protein</keyword>
<feature type="domain" description="Large ribosomal subunit protein uL2 RNA-binding" evidence="8">
    <location>
        <begin position="22"/>
        <end position="92"/>
    </location>
</feature>
<dbReference type="GO" id="GO:0003723">
    <property type="term" value="F:RNA binding"/>
    <property type="evidence" value="ECO:0007669"/>
    <property type="project" value="TreeGrafter"/>
</dbReference>
<dbReference type="InterPro" id="IPR002171">
    <property type="entry name" value="Ribosomal_uL2"/>
</dbReference>
<keyword evidence="4" id="KW-0496">Mitochondrion</keyword>
<comment type="caution">
    <text evidence="9">The sequence shown here is derived from an EMBL/GenBank/DDBJ whole genome shotgun (WGS) entry which is preliminary data.</text>
</comment>
<gene>
    <name evidence="9" type="ORF">RGQ29_032405</name>
</gene>
<accession>A0AAN7I6F9</accession>
<evidence type="ECO:0000256" key="5">
    <source>
        <dbReference type="ARBA" id="ARBA00023274"/>
    </source>
</evidence>
<sequence length="337" mass="37645">MRQSQEGRALRQFTLSTGKSAGRNSSGRITVFHRGGGSKRLQRRIDLKRSTSSMGIVERIEYDPNRSSRIALVRWIERLQLRRQRKCNTIEEFAPPRKILESTTTTIRGLFSFSSLPGKVDQRKVACFSPGLMAAYVVVGLPTRMPPWKKSPFTSKGAGSKKTCAKDVFFSAFSSKRAKGEAASLSFGSSFAFPRIVVAGAKPAFFAERMREKLRGKNTFSLFEVRKWRTHSILWAHRIKRKAALSWRSFRRQDTLGLVGAAEHNESKPKTDQGSLPTKPIGEGPKDGACKVDRAPVVNTYIIASHQLEAGKMVMNCDWSKPSTSDLLRPAQNAHTD</sequence>
<dbReference type="FunFam" id="2.40.50.140:FF:000254">
    <property type="entry name" value="Ribosomal protein L2 mitochondrion"/>
    <property type="match status" value="1"/>
</dbReference>
<evidence type="ECO:0000313" key="10">
    <source>
        <dbReference type="Proteomes" id="UP001324115"/>
    </source>
</evidence>
<evidence type="ECO:0000256" key="1">
    <source>
        <dbReference type="ARBA" id="ARBA00004173"/>
    </source>
</evidence>
<comment type="similarity">
    <text evidence="2">Belongs to the universal ribosomal protein uL2 family.</text>
</comment>
<dbReference type="Proteomes" id="UP001324115">
    <property type="component" value="Unassembled WGS sequence"/>
</dbReference>